<dbReference type="Proteomes" id="UP000735302">
    <property type="component" value="Unassembled WGS sequence"/>
</dbReference>
<evidence type="ECO:0000313" key="2">
    <source>
        <dbReference type="EMBL" id="GFN91530.1"/>
    </source>
</evidence>
<keyword evidence="3" id="KW-1185">Reference proteome</keyword>
<reference evidence="2 3" key="1">
    <citation type="journal article" date="2021" name="Elife">
        <title>Chloroplast acquisition without the gene transfer in kleptoplastic sea slugs, Plakobranchus ocellatus.</title>
        <authorList>
            <person name="Maeda T."/>
            <person name="Takahashi S."/>
            <person name="Yoshida T."/>
            <person name="Shimamura S."/>
            <person name="Takaki Y."/>
            <person name="Nagai Y."/>
            <person name="Toyoda A."/>
            <person name="Suzuki Y."/>
            <person name="Arimoto A."/>
            <person name="Ishii H."/>
            <person name="Satoh N."/>
            <person name="Nishiyama T."/>
            <person name="Hasebe M."/>
            <person name="Maruyama T."/>
            <person name="Minagawa J."/>
            <person name="Obokata J."/>
            <person name="Shigenobu S."/>
        </authorList>
    </citation>
    <scope>NUCLEOTIDE SEQUENCE [LARGE SCALE GENOMIC DNA]</scope>
</reference>
<dbReference type="AlphaFoldDB" id="A0AAV3Z6L4"/>
<accession>A0AAV3Z6L4</accession>
<name>A0AAV3Z6L4_9GAST</name>
<dbReference type="EMBL" id="BLXT01002152">
    <property type="protein sequence ID" value="GFN91530.1"/>
    <property type="molecule type" value="Genomic_DNA"/>
</dbReference>
<evidence type="ECO:0000256" key="1">
    <source>
        <dbReference type="SAM" id="MobiDB-lite"/>
    </source>
</evidence>
<protein>
    <submittedName>
        <fullName evidence="2">Uncharacterized protein</fullName>
    </submittedName>
</protein>
<feature type="region of interest" description="Disordered" evidence="1">
    <location>
        <begin position="46"/>
        <end position="67"/>
    </location>
</feature>
<organism evidence="2 3">
    <name type="scientific">Plakobranchus ocellatus</name>
    <dbReference type="NCBI Taxonomy" id="259542"/>
    <lineage>
        <taxon>Eukaryota</taxon>
        <taxon>Metazoa</taxon>
        <taxon>Spiralia</taxon>
        <taxon>Lophotrochozoa</taxon>
        <taxon>Mollusca</taxon>
        <taxon>Gastropoda</taxon>
        <taxon>Heterobranchia</taxon>
        <taxon>Euthyneura</taxon>
        <taxon>Panpulmonata</taxon>
        <taxon>Sacoglossa</taxon>
        <taxon>Placobranchoidea</taxon>
        <taxon>Plakobranchidae</taxon>
        <taxon>Plakobranchus</taxon>
    </lineage>
</organism>
<comment type="caution">
    <text evidence="2">The sequence shown here is derived from an EMBL/GenBank/DDBJ whole genome shotgun (WGS) entry which is preliminary data.</text>
</comment>
<evidence type="ECO:0000313" key="3">
    <source>
        <dbReference type="Proteomes" id="UP000735302"/>
    </source>
</evidence>
<feature type="region of interest" description="Disordered" evidence="1">
    <location>
        <begin position="1"/>
        <end position="28"/>
    </location>
</feature>
<sequence length="67" mass="6809">MAGMSGQNGPLDSSTDDQSKKQGTRAANGAGFSILLLRGLLGLIDSSSAASHKPRGPAGARSMRSHK</sequence>
<proteinExistence type="predicted"/>
<feature type="compositionally biased region" description="Polar residues" evidence="1">
    <location>
        <begin position="1"/>
        <end position="13"/>
    </location>
</feature>
<gene>
    <name evidence="2" type="ORF">PoB_001803600</name>
</gene>